<name>A0A412WPY2_9BACT</name>
<proteinExistence type="predicted"/>
<dbReference type="Proteomes" id="UP000284434">
    <property type="component" value="Unassembled WGS sequence"/>
</dbReference>
<accession>A0A412WPY2</accession>
<reference evidence="1" key="2">
    <citation type="submission" date="2023-01" db="EMBL/GenBank/DDBJ databases">
        <title>Human gut microbiome strain richness.</title>
        <authorList>
            <person name="Chen-Liaw A."/>
        </authorList>
    </citation>
    <scope>NUCLEOTIDE SEQUENCE</scope>
    <source>
        <strain evidence="1">RTP21484st1_B7_RTP21484_190118</strain>
    </source>
</reference>
<dbReference type="EMBL" id="QRYW01000006">
    <property type="protein sequence ID" value="RGV29286.1"/>
    <property type="molecule type" value="Genomic_DNA"/>
</dbReference>
<dbReference type="Proteomes" id="UP000283426">
    <property type="component" value="Unassembled WGS sequence"/>
</dbReference>
<evidence type="ECO:0000313" key="3">
    <source>
        <dbReference type="EMBL" id="RGY09527.1"/>
    </source>
</evidence>
<dbReference type="EMBL" id="QSCO01000002">
    <property type="protein sequence ID" value="RGY09527.1"/>
    <property type="molecule type" value="Genomic_DNA"/>
</dbReference>
<dbReference type="RefSeq" id="WP_118102781.1">
    <property type="nucleotide sequence ID" value="NZ_JADNHN010000002.1"/>
</dbReference>
<evidence type="ECO:0000313" key="2">
    <source>
        <dbReference type="EMBL" id="RGV29286.1"/>
    </source>
</evidence>
<dbReference type="Proteomes" id="UP001212263">
    <property type="component" value="Unassembled WGS sequence"/>
</dbReference>
<dbReference type="EMBL" id="JAQMRD010000002">
    <property type="protein sequence ID" value="MDB9221839.1"/>
    <property type="molecule type" value="Genomic_DNA"/>
</dbReference>
<evidence type="ECO:0000313" key="1">
    <source>
        <dbReference type="EMBL" id="MDB9221839.1"/>
    </source>
</evidence>
<evidence type="ECO:0000313" key="4">
    <source>
        <dbReference type="Proteomes" id="UP000283426"/>
    </source>
</evidence>
<protein>
    <submittedName>
        <fullName evidence="2">Uncharacterized protein</fullName>
    </submittedName>
</protein>
<reference evidence="4 5" key="1">
    <citation type="submission" date="2018-08" db="EMBL/GenBank/DDBJ databases">
        <title>A genome reference for cultivated species of the human gut microbiota.</title>
        <authorList>
            <person name="Zou Y."/>
            <person name="Xue W."/>
            <person name="Luo G."/>
        </authorList>
    </citation>
    <scope>NUCLEOTIDE SEQUENCE [LARGE SCALE GENOMIC DNA]</scope>
    <source>
        <strain evidence="2 4">AF14-6AC</strain>
        <strain evidence="3 5">OF03-11</strain>
    </source>
</reference>
<gene>
    <name evidence="2" type="ORF">DWW24_04185</name>
    <name evidence="3" type="ORF">DXA53_01720</name>
    <name evidence="1" type="ORF">PN645_02315</name>
</gene>
<organism evidence="2 4">
    <name type="scientific">Odoribacter splanchnicus</name>
    <dbReference type="NCBI Taxonomy" id="28118"/>
    <lineage>
        <taxon>Bacteria</taxon>
        <taxon>Pseudomonadati</taxon>
        <taxon>Bacteroidota</taxon>
        <taxon>Bacteroidia</taxon>
        <taxon>Bacteroidales</taxon>
        <taxon>Odoribacteraceae</taxon>
        <taxon>Odoribacter</taxon>
    </lineage>
</organism>
<comment type="caution">
    <text evidence="2">The sequence shown here is derived from an EMBL/GenBank/DDBJ whole genome shotgun (WGS) entry which is preliminary data.</text>
</comment>
<dbReference type="AlphaFoldDB" id="A0A412WPY2"/>
<evidence type="ECO:0000313" key="5">
    <source>
        <dbReference type="Proteomes" id="UP000284434"/>
    </source>
</evidence>
<sequence>MEINYFISAKATATVQNINVSLSAEYQKEQAPEVISVVANGYLDDGKKFMNATLKYNPKSEDFNSINGSNVDLGIIQEIVPLITEFYRKITETFTNY</sequence>